<dbReference type="Proteomes" id="UP000663870">
    <property type="component" value="Unassembled WGS sequence"/>
</dbReference>
<sequence length="120" mass="13893">MKKNLAPSLTTSTKTKRSLYRRKLQCQERIIEQSTSCFSTATTLMPPHSTTYIIRRMSPKISSDDSEEIQITFVLSNRKGIILCELMDQHDMELKSVGKLGMVKRKQFLQKRDISRSHET</sequence>
<gene>
    <name evidence="2" type="ORF">JXQ802_LOCUS13471</name>
    <name evidence="1" type="ORF">PYM288_LOCUS8994</name>
</gene>
<accession>A0A813YYA9</accession>
<keyword evidence="4" id="KW-1185">Reference proteome</keyword>
<protein>
    <submittedName>
        <fullName evidence="1">Uncharacterized protein</fullName>
    </submittedName>
</protein>
<organism evidence="1 3">
    <name type="scientific">Rotaria sordida</name>
    <dbReference type="NCBI Taxonomy" id="392033"/>
    <lineage>
        <taxon>Eukaryota</taxon>
        <taxon>Metazoa</taxon>
        <taxon>Spiralia</taxon>
        <taxon>Gnathifera</taxon>
        <taxon>Rotifera</taxon>
        <taxon>Eurotatoria</taxon>
        <taxon>Bdelloidea</taxon>
        <taxon>Philodinida</taxon>
        <taxon>Philodinidae</taxon>
        <taxon>Rotaria</taxon>
    </lineage>
</organism>
<evidence type="ECO:0000313" key="3">
    <source>
        <dbReference type="Proteomes" id="UP000663854"/>
    </source>
</evidence>
<comment type="caution">
    <text evidence="1">The sequence shown here is derived from an EMBL/GenBank/DDBJ whole genome shotgun (WGS) entry which is preliminary data.</text>
</comment>
<dbReference type="AlphaFoldDB" id="A0A813YYA9"/>
<name>A0A813YYA9_9BILA</name>
<proteinExistence type="predicted"/>
<evidence type="ECO:0000313" key="4">
    <source>
        <dbReference type="Proteomes" id="UP000663870"/>
    </source>
</evidence>
<dbReference type="EMBL" id="CAJNOL010000290">
    <property type="protein sequence ID" value="CAF0986871.1"/>
    <property type="molecule type" value="Genomic_DNA"/>
</dbReference>
<dbReference type="Proteomes" id="UP000663854">
    <property type="component" value="Unassembled WGS sequence"/>
</dbReference>
<reference evidence="1" key="1">
    <citation type="submission" date="2021-02" db="EMBL/GenBank/DDBJ databases">
        <authorList>
            <person name="Nowell W R."/>
        </authorList>
    </citation>
    <scope>NUCLEOTIDE SEQUENCE</scope>
</reference>
<dbReference type="EMBL" id="CAJNOH010000125">
    <property type="protein sequence ID" value="CAF0890398.1"/>
    <property type="molecule type" value="Genomic_DNA"/>
</dbReference>
<evidence type="ECO:0000313" key="1">
    <source>
        <dbReference type="EMBL" id="CAF0890398.1"/>
    </source>
</evidence>
<evidence type="ECO:0000313" key="2">
    <source>
        <dbReference type="EMBL" id="CAF0986871.1"/>
    </source>
</evidence>